<keyword evidence="2" id="KW-1185">Reference proteome</keyword>
<dbReference type="AlphaFoldDB" id="A0A1M6K9N6"/>
<dbReference type="Pfam" id="PF12900">
    <property type="entry name" value="Pyridox_ox_2"/>
    <property type="match status" value="1"/>
</dbReference>
<name>A0A1M6K9N6_9FIRM</name>
<dbReference type="OrthoDB" id="9794935at2"/>
<dbReference type="PANTHER" id="PTHR34071">
    <property type="entry name" value="5-NITROIMIDAZOLE ANTIBIOTICS RESISTANCE PROTEIN, NIMA-FAMILY-RELATED PROTEIN-RELATED"/>
    <property type="match status" value="1"/>
</dbReference>
<dbReference type="InterPro" id="IPR024747">
    <property type="entry name" value="Pyridox_Oxase-rel"/>
</dbReference>
<sequence length="158" mass="18116">MSTQNTPLRRKDRLRTQEEARAIMESCDFAVLSTTDNENMPYGVPVSVVLEENHLYFHCAKAGRKLENIQQNPHVCLTFAKLRLVDGENFTTRYESVIAEGTAAIIEEETEKRHALQLLCRRYTQHSDEEIDAYIQHYFAQTGVVRIDLESISAKANI</sequence>
<dbReference type="EMBL" id="FRAH01000003">
    <property type="protein sequence ID" value="SHJ55567.1"/>
    <property type="molecule type" value="Genomic_DNA"/>
</dbReference>
<dbReference type="Proteomes" id="UP000183975">
    <property type="component" value="Unassembled WGS sequence"/>
</dbReference>
<protein>
    <recommendedName>
        <fullName evidence="3">Nitroimidazol reductase NimA, pyridoxamine 5'-phosphate oxidase superfamily</fullName>
    </recommendedName>
</protein>
<gene>
    <name evidence="1" type="ORF">SAMN02745138_00096</name>
</gene>
<dbReference type="Gene3D" id="2.30.110.10">
    <property type="entry name" value="Electron Transport, Fmn-binding Protein, Chain A"/>
    <property type="match status" value="1"/>
</dbReference>
<accession>A0A1M6K9N6</accession>
<reference evidence="1 2" key="1">
    <citation type="submission" date="2016-11" db="EMBL/GenBank/DDBJ databases">
        <authorList>
            <person name="Jaros S."/>
            <person name="Januszkiewicz K."/>
            <person name="Wedrychowicz H."/>
        </authorList>
    </citation>
    <scope>NUCLEOTIDE SEQUENCE [LARGE SCALE GENOMIC DNA]</scope>
    <source>
        <strain evidence="1 2">DSM 14214</strain>
    </source>
</reference>
<evidence type="ECO:0000313" key="1">
    <source>
        <dbReference type="EMBL" id="SHJ55567.1"/>
    </source>
</evidence>
<dbReference type="SUPFAM" id="SSF50475">
    <property type="entry name" value="FMN-binding split barrel"/>
    <property type="match status" value="1"/>
</dbReference>
<proteinExistence type="predicted"/>
<evidence type="ECO:0008006" key="3">
    <source>
        <dbReference type="Google" id="ProtNLM"/>
    </source>
</evidence>
<dbReference type="InterPro" id="IPR012349">
    <property type="entry name" value="Split_barrel_FMN-bd"/>
</dbReference>
<evidence type="ECO:0000313" key="2">
    <source>
        <dbReference type="Proteomes" id="UP000183975"/>
    </source>
</evidence>
<organism evidence="1 2">
    <name type="scientific">Anaerotignum lactatifermentans DSM 14214</name>
    <dbReference type="NCBI Taxonomy" id="1121323"/>
    <lineage>
        <taxon>Bacteria</taxon>
        <taxon>Bacillati</taxon>
        <taxon>Bacillota</taxon>
        <taxon>Clostridia</taxon>
        <taxon>Lachnospirales</taxon>
        <taxon>Anaerotignaceae</taxon>
        <taxon>Anaerotignum</taxon>
    </lineage>
</organism>
<dbReference type="PANTHER" id="PTHR34071:SF2">
    <property type="entry name" value="FLAVIN-NUCLEOTIDE-BINDING PROTEIN"/>
    <property type="match status" value="1"/>
</dbReference>
<dbReference type="RefSeq" id="WP_072847986.1">
    <property type="nucleotide sequence ID" value="NZ_FRAH01000003.1"/>
</dbReference>